<dbReference type="RefSeq" id="WP_194536541.1">
    <property type="nucleotide sequence ID" value="NZ_JACEFB010000001.1"/>
</dbReference>
<dbReference type="SUPFAM" id="SSF51658">
    <property type="entry name" value="Xylose isomerase-like"/>
    <property type="match status" value="1"/>
</dbReference>
<sequence length="343" mass="37585">MIHRRHFLQSTVLLAGWGGLEAAKPQQASGTESDRQDSPSVSQAQSQVQSKDASLTPAGPTRFQIACMTLPYARFPLVRALKGIQAAGFKYVAWGTTHREDSGQNIPVLARDDPPAKAKELAGRCRDLGLEPVMMFSMVYPEAPDGLEVLTQRIKQAGAAGIGQVLTFGHTKGGNRQLWVERFKALAPIAKDHNVILVIKQHGGETGTGQACAAITQEVNHPHIKVNYDAGNVLDYLEKDPIADVRTCVSEIRSFCIKDHRLWPKKEDCGPGFGEIDHYRLLQPVAFTGLTMPLACENIFAPLLPRPEKAEDVDKLARHAREFLEWVVQGLQSAPSVSKPMGK</sequence>
<dbReference type="EMBL" id="JACEFB010000001">
    <property type="protein sequence ID" value="MBA2225150.1"/>
    <property type="molecule type" value="Genomic_DNA"/>
</dbReference>
<dbReference type="Gene3D" id="3.20.20.150">
    <property type="entry name" value="Divalent-metal-dependent TIM barrel enzymes"/>
    <property type="match status" value="1"/>
</dbReference>
<dbReference type="Pfam" id="PF01261">
    <property type="entry name" value="AP_endonuc_2"/>
    <property type="match status" value="1"/>
</dbReference>
<protein>
    <submittedName>
        <fullName evidence="3">Sugar phosphate isomerase/epimerase</fullName>
    </submittedName>
</protein>
<proteinExistence type="predicted"/>
<dbReference type="InterPro" id="IPR050312">
    <property type="entry name" value="IolE/XylAMocC-like"/>
</dbReference>
<comment type="caution">
    <text evidence="3">The sequence shown here is derived from an EMBL/GenBank/DDBJ whole genome shotgun (WGS) entry which is preliminary data.</text>
</comment>
<keyword evidence="3" id="KW-0413">Isomerase</keyword>
<organism evidence="3 4">
    <name type="scientific">Thermogemmata fonticola</name>
    <dbReference type="NCBI Taxonomy" id="2755323"/>
    <lineage>
        <taxon>Bacteria</taxon>
        <taxon>Pseudomonadati</taxon>
        <taxon>Planctomycetota</taxon>
        <taxon>Planctomycetia</taxon>
        <taxon>Gemmatales</taxon>
        <taxon>Gemmataceae</taxon>
        <taxon>Thermogemmata</taxon>
    </lineage>
</organism>
<feature type="domain" description="Xylose isomerase-like TIM barrel" evidence="2">
    <location>
        <begin position="84"/>
        <end position="307"/>
    </location>
</feature>
<feature type="compositionally biased region" description="Low complexity" evidence="1">
    <location>
        <begin position="38"/>
        <end position="54"/>
    </location>
</feature>
<dbReference type="AlphaFoldDB" id="A0A7V8VBU7"/>
<accession>A0A7V8VBU7</accession>
<dbReference type="PANTHER" id="PTHR12110:SF41">
    <property type="entry name" value="INOSOSE DEHYDRATASE"/>
    <property type="match status" value="1"/>
</dbReference>
<dbReference type="InterPro" id="IPR013022">
    <property type="entry name" value="Xyl_isomerase-like_TIM-brl"/>
</dbReference>
<name>A0A7V8VBU7_9BACT</name>
<gene>
    <name evidence="3" type="ORF">H0921_03125</name>
</gene>
<evidence type="ECO:0000256" key="1">
    <source>
        <dbReference type="SAM" id="MobiDB-lite"/>
    </source>
</evidence>
<evidence type="ECO:0000313" key="3">
    <source>
        <dbReference type="EMBL" id="MBA2225150.1"/>
    </source>
</evidence>
<evidence type="ECO:0000313" key="4">
    <source>
        <dbReference type="Proteomes" id="UP000542342"/>
    </source>
</evidence>
<dbReference type="GO" id="GO:0016853">
    <property type="term" value="F:isomerase activity"/>
    <property type="evidence" value="ECO:0007669"/>
    <property type="project" value="UniProtKB-KW"/>
</dbReference>
<reference evidence="3 4" key="1">
    <citation type="submission" date="2020-07" db="EMBL/GenBank/DDBJ databases">
        <title>Thermogemmata thermophila gen. nov., sp. nov., a novel moderate thermophilic planctomycete from a Kamchatka hot spring.</title>
        <authorList>
            <person name="Elcheninov A.G."/>
            <person name="Podosokorskaya O.A."/>
            <person name="Kovaleva O.L."/>
            <person name="Novikov A."/>
            <person name="Bonch-Osmolovskaya E.A."/>
            <person name="Toshchakov S.V."/>
            <person name="Kublanov I.V."/>
        </authorList>
    </citation>
    <scope>NUCLEOTIDE SEQUENCE [LARGE SCALE GENOMIC DNA]</scope>
    <source>
        <strain evidence="3 4">2918</strain>
    </source>
</reference>
<dbReference type="InterPro" id="IPR036237">
    <property type="entry name" value="Xyl_isomerase-like_sf"/>
</dbReference>
<keyword evidence="4" id="KW-1185">Reference proteome</keyword>
<dbReference type="Proteomes" id="UP000542342">
    <property type="component" value="Unassembled WGS sequence"/>
</dbReference>
<evidence type="ECO:0000259" key="2">
    <source>
        <dbReference type="Pfam" id="PF01261"/>
    </source>
</evidence>
<feature type="region of interest" description="Disordered" evidence="1">
    <location>
        <begin position="24"/>
        <end position="56"/>
    </location>
</feature>
<dbReference type="PANTHER" id="PTHR12110">
    <property type="entry name" value="HYDROXYPYRUVATE ISOMERASE"/>
    <property type="match status" value="1"/>
</dbReference>